<dbReference type="InterPro" id="IPR000225">
    <property type="entry name" value="Armadillo"/>
</dbReference>
<comment type="caution">
    <text evidence="5">The sequence shown here is derived from an EMBL/GenBank/DDBJ whole genome shotgun (WGS) entry which is preliminary data.</text>
</comment>
<feature type="region of interest" description="Disordered" evidence="4">
    <location>
        <begin position="204"/>
        <end position="229"/>
    </location>
</feature>
<dbReference type="Gene3D" id="1.25.10.10">
    <property type="entry name" value="Leucine-rich Repeat Variant"/>
    <property type="match status" value="1"/>
</dbReference>
<evidence type="ECO:0000256" key="1">
    <source>
        <dbReference type="ARBA" id="ARBA00010394"/>
    </source>
</evidence>
<dbReference type="GO" id="GO:0015031">
    <property type="term" value="P:protein transport"/>
    <property type="evidence" value="ECO:0007669"/>
    <property type="project" value="UniProtKB-KW"/>
</dbReference>
<keyword evidence="3" id="KW-0653">Protein transport</keyword>
<dbReference type="InterPro" id="IPR016024">
    <property type="entry name" value="ARM-type_fold"/>
</dbReference>
<dbReference type="InterPro" id="IPR011989">
    <property type="entry name" value="ARM-like"/>
</dbReference>
<organism evidence="5 6">
    <name type="scientific">Plutella xylostella</name>
    <name type="common">Diamondback moth</name>
    <name type="synonym">Plutella maculipennis</name>
    <dbReference type="NCBI Taxonomy" id="51655"/>
    <lineage>
        <taxon>Eukaryota</taxon>
        <taxon>Metazoa</taxon>
        <taxon>Ecdysozoa</taxon>
        <taxon>Arthropoda</taxon>
        <taxon>Hexapoda</taxon>
        <taxon>Insecta</taxon>
        <taxon>Pterygota</taxon>
        <taxon>Neoptera</taxon>
        <taxon>Endopterygota</taxon>
        <taxon>Lepidoptera</taxon>
        <taxon>Glossata</taxon>
        <taxon>Ditrysia</taxon>
        <taxon>Yponomeutoidea</taxon>
        <taxon>Plutellidae</taxon>
        <taxon>Plutella</taxon>
    </lineage>
</organism>
<dbReference type="SUPFAM" id="SSF48371">
    <property type="entry name" value="ARM repeat"/>
    <property type="match status" value="1"/>
</dbReference>
<dbReference type="AlphaFoldDB" id="A0A8S4G218"/>
<comment type="similarity">
    <text evidence="1">Belongs to the importin alpha family.</text>
</comment>
<evidence type="ECO:0000256" key="3">
    <source>
        <dbReference type="ARBA" id="ARBA00022927"/>
    </source>
</evidence>
<dbReference type="SMART" id="SM00185">
    <property type="entry name" value="ARM"/>
    <property type="match status" value="3"/>
</dbReference>
<evidence type="ECO:0000256" key="4">
    <source>
        <dbReference type="SAM" id="MobiDB-lite"/>
    </source>
</evidence>
<keyword evidence="2" id="KW-0813">Transport</keyword>
<sequence>MLTGSDVQRSLFAIRPPLASALVEIALGGKSGRIEAVQTTPGLLPRLVALLEHRSAAVKTPALRAVGNMLTGSDVQTDRCLDAGCLPPLLALLQCSKPSLVKEGAWAMSNVLAGTHAQIQRAIDGGALALLAALLDHADVKCQKEAAWAITNLCLGGAPAQLDRLFAVQFLEPYTRLLASPDHRAAAVVLDGLTHLLQVMMGTSHTRPSDPKLGRASIIHRPPPSCSTD</sequence>
<evidence type="ECO:0000256" key="2">
    <source>
        <dbReference type="ARBA" id="ARBA00022448"/>
    </source>
</evidence>
<dbReference type="EMBL" id="CAJHNJ030000076">
    <property type="protein sequence ID" value="CAG9134329.1"/>
    <property type="molecule type" value="Genomic_DNA"/>
</dbReference>
<gene>
    <name evidence="5" type="ORF">PLXY2_LOCUS12595</name>
</gene>
<dbReference type="Pfam" id="PF00514">
    <property type="entry name" value="Arm"/>
    <property type="match status" value="3"/>
</dbReference>
<dbReference type="Proteomes" id="UP000653454">
    <property type="component" value="Unassembled WGS sequence"/>
</dbReference>
<evidence type="ECO:0000313" key="6">
    <source>
        <dbReference type="Proteomes" id="UP000653454"/>
    </source>
</evidence>
<proteinExistence type="inferred from homology"/>
<dbReference type="PANTHER" id="PTHR23316">
    <property type="entry name" value="IMPORTIN ALPHA"/>
    <property type="match status" value="1"/>
</dbReference>
<evidence type="ECO:0000313" key="5">
    <source>
        <dbReference type="EMBL" id="CAG9134329.1"/>
    </source>
</evidence>
<name>A0A8S4G218_PLUXY</name>
<reference evidence="5" key="1">
    <citation type="submission" date="2020-11" db="EMBL/GenBank/DDBJ databases">
        <authorList>
            <person name="Whiteford S."/>
        </authorList>
    </citation>
    <scope>NUCLEOTIDE SEQUENCE</scope>
</reference>
<keyword evidence="6" id="KW-1185">Reference proteome</keyword>
<accession>A0A8S4G218</accession>
<protein>
    <submittedName>
        <fullName evidence="5">(diamondback moth) hypothetical protein</fullName>
    </submittedName>
</protein>